<accession>A0ABS9Z658</accession>
<dbReference type="EMBL" id="JAIVFP010000001">
    <property type="protein sequence ID" value="MCI4682875.1"/>
    <property type="molecule type" value="Genomic_DNA"/>
</dbReference>
<organism evidence="2 3">
    <name type="scientific">Candidatus Rhodoblastus alkanivorans</name>
    <dbReference type="NCBI Taxonomy" id="2954117"/>
    <lineage>
        <taxon>Bacteria</taxon>
        <taxon>Pseudomonadati</taxon>
        <taxon>Pseudomonadota</taxon>
        <taxon>Alphaproteobacteria</taxon>
        <taxon>Hyphomicrobiales</taxon>
        <taxon>Rhodoblastaceae</taxon>
        <taxon>Rhodoblastus</taxon>
    </lineage>
</organism>
<proteinExistence type="predicted"/>
<evidence type="ECO:0000313" key="3">
    <source>
        <dbReference type="Proteomes" id="UP001139104"/>
    </source>
</evidence>
<reference evidence="2" key="1">
    <citation type="journal article" date="2022" name="ISME J.">
        <title>Identification of active gaseous-alkane degraders at natural gas seeps.</title>
        <authorList>
            <person name="Farhan Ul Haque M."/>
            <person name="Hernandez M."/>
            <person name="Crombie A.T."/>
            <person name="Murrell J.C."/>
        </authorList>
    </citation>
    <scope>NUCLEOTIDE SEQUENCE</scope>
    <source>
        <strain evidence="2">PC2</strain>
    </source>
</reference>
<feature type="transmembrane region" description="Helical" evidence="1">
    <location>
        <begin position="12"/>
        <end position="31"/>
    </location>
</feature>
<keyword evidence="1" id="KW-0472">Membrane</keyword>
<sequence>MTVVESLRKNGHFLLTGFLSAVVLLVVMRWSDGAPLFQPQSDFGILIGAALVAGFLIYRDVRGSNGKQSS</sequence>
<comment type="caution">
    <text evidence="2">The sequence shown here is derived from an EMBL/GenBank/DDBJ whole genome shotgun (WGS) entry which is preliminary data.</text>
</comment>
<keyword evidence="1" id="KW-1133">Transmembrane helix</keyword>
<evidence type="ECO:0000313" key="2">
    <source>
        <dbReference type="EMBL" id="MCI4682875.1"/>
    </source>
</evidence>
<name>A0ABS9Z658_9HYPH</name>
<gene>
    <name evidence="2" type="ORF">K2U94_08880</name>
</gene>
<keyword evidence="1" id="KW-0812">Transmembrane</keyword>
<evidence type="ECO:0000256" key="1">
    <source>
        <dbReference type="SAM" id="Phobius"/>
    </source>
</evidence>
<protein>
    <submittedName>
        <fullName evidence="2">Uncharacterized protein</fullName>
    </submittedName>
</protein>
<feature type="transmembrane region" description="Helical" evidence="1">
    <location>
        <begin position="43"/>
        <end position="61"/>
    </location>
</feature>
<dbReference type="RefSeq" id="WP_243066859.1">
    <property type="nucleotide sequence ID" value="NZ_JAIVFK010000010.1"/>
</dbReference>
<keyword evidence="3" id="KW-1185">Reference proteome</keyword>
<dbReference type="Proteomes" id="UP001139104">
    <property type="component" value="Unassembled WGS sequence"/>
</dbReference>